<evidence type="ECO:0000313" key="11">
    <source>
        <dbReference type="RefSeq" id="XP_013778260.1"/>
    </source>
</evidence>
<dbReference type="Proteomes" id="UP000694941">
    <property type="component" value="Unplaced"/>
</dbReference>
<dbReference type="GeneID" id="106462843"/>
<evidence type="ECO:0000313" key="10">
    <source>
        <dbReference type="Proteomes" id="UP000694941"/>
    </source>
</evidence>
<comment type="subcellular location">
    <subcellularLocation>
        <location evidence="1">Cell membrane</location>
        <topology evidence="1">Multi-pass membrane protein</topology>
    </subcellularLocation>
</comment>
<evidence type="ECO:0000256" key="3">
    <source>
        <dbReference type="ARBA" id="ARBA00022475"/>
    </source>
</evidence>
<dbReference type="SUPFAM" id="SSF81321">
    <property type="entry name" value="Family A G protein-coupled receptor-like"/>
    <property type="match status" value="1"/>
</dbReference>
<evidence type="ECO:0000256" key="7">
    <source>
        <dbReference type="ARBA" id="ARBA00023170"/>
    </source>
</evidence>
<proteinExistence type="inferred from homology"/>
<keyword evidence="4 8" id="KW-0812">Transmembrane</keyword>
<evidence type="ECO:0000256" key="2">
    <source>
        <dbReference type="ARBA" id="ARBA00010663"/>
    </source>
</evidence>
<dbReference type="InterPro" id="IPR000276">
    <property type="entry name" value="GPCR_Rhodpsn"/>
</dbReference>
<feature type="non-terminal residue" evidence="11">
    <location>
        <position position="1"/>
    </location>
</feature>
<protein>
    <submittedName>
        <fullName evidence="11">Gonadotropin-releasing hormone II receptor-like</fullName>
    </submittedName>
</protein>
<accession>A0ABM1BAR9</accession>
<comment type="similarity">
    <text evidence="2">Belongs to the G-protein coupled receptor 1 family.</text>
</comment>
<keyword evidence="10" id="KW-1185">Reference proteome</keyword>
<evidence type="ECO:0000256" key="4">
    <source>
        <dbReference type="ARBA" id="ARBA00022692"/>
    </source>
</evidence>
<organism evidence="10 11">
    <name type="scientific">Limulus polyphemus</name>
    <name type="common">Atlantic horseshoe crab</name>
    <dbReference type="NCBI Taxonomy" id="6850"/>
    <lineage>
        <taxon>Eukaryota</taxon>
        <taxon>Metazoa</taxon>
        <taxon>Ecdysozoa</taxon>
        <taxon>Arthropoda</taxon>
        <taxon>Chelicerata</taxon>
        <taxon>Merostomata</taxon>
        <taxon>Xiphosura</taxon>
        <taxon>Limulidae</taxon>
        <taxon>Limulus</taxon>
    </lineage>
</organism>
<keyword evidence="7" id="KW-0675">Receptor</keyword>
<evidence type="ECO:0000256" key="6">
    <source>
        <dbReference type="ARBA" id="ARBA00023136"/>
    </source>
</evidence>
<reference evidence="11" key="1">
    <citation type="submission" date="2025-08" db="UniProtKB">
        <authorList>
            <consortium name="RefSeq"/>
        </authorList>
    </citation>
    <scope>IDENTIFICATION</scope>
    <source>
        <tissue evidence="11">Muscle</tissue>
    </source>
</reference>
<dbReference type="Pfam" id="PF00001">
    <property type="entry name" value="7tm_1"/>
    <property type="match status" value="1"/>
</dbReference>
<dbReference type="InterPro" id="IPR017452">
    <property type="entry name" value="GPCR_Rhodpsn_7TM"/>
</dbReference>
<dbReference type="PROSITE" id="PS50262">
    <property type="entry name" value="G_PROTEIN_RECEP_F1_2"/>
    <property type="match status" value="1"/>
</dbReference>
<keyword evidence="6 8" id="KW-0472">Membrane</keyword>
<feature type="domain" description="G-protein coupled receptors family 1 profile" evidence="9">
    <location>
        <begin position="1"/>
        <end position="156"/>
    </location>
</feature>
<dbReference type="PANTHER" id="PTHR24241:SF190">
    <property type="entry name" value="CARDIOACCELERATORY PEPTIDE RECEPTOR-LIKE PROTEIN"/>
    <property type="match status" value="1"/>
</dbReference>
<name>A0ABM1BAR9_LIMPO</name>
<dbReference type="RefSeq" id="XP_013778260.1">
    <property type="nucleotide sequence ID" value="XM_013922806.1"/>
</dbReference>
<gene>
    <name evidence="11" type="primary">LOC106462843</name>
</gene>
<feature type="transmembrane region" description="Helical" evidence="8">
    <location>
        <begin position="32"/>
        <end position="53"/>
    </location>
</feature>
<dbReference type="PRINTS" id="PR00237">
    <property type="entry name" value="GPCRRHODOPSN"/>
</dbReference>
<feature type="transmembrane region" description="Helical" evidence="8">
    <location>
        <begin position="137"/>
        <end position="159"/>
    </location>
</feature>
<evidence type="ECO:0000256" key="5">
    <source>
        <dbReference type="ARBA" id="ARBA00022989"/>
    </source>
</evidence>
<evidence type="ECO:0000259" key="9">
    <source>
        <dbReference type="PROSITE" id="PS50262"/>
    </source>
</evidence>
<evidence type="ECO:0000256" key="1">
    <source>
        <dbReference type="ARBA" id="ARBA00004651"/>
    </source>
</evidence>
<keyword evidence="5 8" id="KW-1133">Transmembrane helix</keyword>
<dbReference type="PANTHER" id="PTHR24241">
    <property type="entry name" value="NEUROPEPTIDE RECEPTOR-RELATED G-PROTEIN COUPLED RECEPTOR"/>
    <property type="match status" value="1"/>
</dbReference>
<sequence length="253" mass="29865">SIIFRVQRHPDYPDFKQCVSFGFFSELWQDRAYNIFCLLALYLVPLAIIIFCYSRILWVISRRSHDNEEDMDRGHQYRGRLRLRRSDMARIERTRARTLRMTIIIVLAFFWCWTPYVVIVLWYQIDVESATKLATEIQSALFMFAVSNSCVNPLVYGSYAFSYRNIWKTCCSSLNCPVSLSRCAVTSNTTRATHLHDRNNDNSPKQFEMNENIRRTPPQEVLSSCHCREYQYPQLEVNADTGYPYSTSDKMYE</sequence>
<feature type="transmembrane region" description="Helical" evidence="8">
    <location>
        <begin position="103"/>
        <end position="125"/>
    </location>
</feature>
<keyword evidence="3" id="KW-1003">Cell membrane</keyword>
<dbReference type="Gene3D" id="1.20.1070.10">
    <property type="entry name" value="Rhodopsin 7-helix transmembrane proteins"/>
    <property type="match status" value="1"/>
</dbReference>
<evidence type="ECO:0000256" key="8">
    <source>
        <dbReference type="SAM" id="Phobius"/>
    </source>
</evidence>